<keyword evidence="2" id="KW-1185">Reference proteome</keyword>
<organism evidence="1 2">
    <name type="scientific">Pseudaminobacter soli</name>
    <name type="common">ex Zhang et al. 2022</name>
    <dbReference type="NCBI Taxonomy" id="2831468"/>
    <lineage>
        <taxon>Bacteria</taxon>
        <taxon>Pseudomonadati</taxon>
        <taxon>Pseudomonadota</taxon>
        <taxon>Alphaproteobacteria</taxon>
        <taxon>Hyphomicrobiales</taxon>
        <taxon>Phyllobacteriaceae</taxon>
        <taxon>Pseudaminobacter</taxon>
    </lineage>
</organism>
<dbReference type="Gene3D" id="3.10.520.10">
    <property type="entry name" value="ApbE-like domains"/>
    <property type="match status" value="1"/>
</dbReference>
<gene>
    <name evidence="1" type="ORF">KEU06_21370</name>
</gene>
<accession>A0A942I3E6</accession>
<dbReference type="InterPro" id="IPR007183">
    <property type="entry name" value="UPF0280"/>
</dbReference>
<evidence type="ECO:0000313" key="2">
    <source>
        <dbReference type="Proteomes" id="UP000680348"/>
    </source>
</evidence>
<protein>
    <submittedName>
        <fullName evidence="1">UPF0280 family protein</fullName>
    </submittedName>
</protein>
<dbReference type="AlphaFoldDB" id="A0A942I3E6"/>
<dbReference type="RefSeq" id="WP_188256817.1">
    <property type="nucleotide sequence ID" value="NZ_JABVCF010000012.1"/>
</dbReference>
<dbReference type="PIRSF" id="PIRSF006421">
    <property type="entry name" value="UCP006421"/>
    <property type="match status" value="1"/>
</dbReference>
<name>A0A942I3E6_9HYPH</name>
<dbReference type="Proteomes" id="UP000680348">
    <property type="component" value="Unassembled WGS sequence"/>
</dbReference>
<dbReference type="SUPFAM" id="SSF143631">
    <property type="entry name" value="ApbE-like"/>
    <property type="match status" value="1"/>
</dbReference>
<proteinExistence type="predicted"/>
<comment type="caution">
    <text evidence="1">The sequence shown here is derived from an EMBL/GenBank/DDBJ whole genome shotgun (WGS) entry which is preliminary data.</text>
</comment>
<evidence type="ECO:0000313" key="1">
    <source>
        <dbReference type="EMBL" id="MBS3651167.1"/>
    </source>
</evidence>
<reference evidence="1" key="1">
    <citation type="submission" date="2021-04" db="EMBL/GenBank/DDBJ databases">
        <title>Pseudaminobacter soli sp. nov., isolated from paddy soil contaminated by heavy metals.</title>
        <authorList>
            <person name="Zhang K."/>
        </authorList>
    </citation>
    <scope>NUCLEOTIDE SEQUENCE</scope>
    <source>
        <strain evidence="1">19-2017</strain>
    </source>
</reference>
<sequence length="310" mass="32616">MEAPSARWLPDGRRLHLHHGPIDLIVEAFGRPDQISAAYAQAVRRFQTVLAELVDELPDLRRPSSLQGSRAFRGPTARRMEAATTPLAENFITPMAAVAGSVADEVMAAMISGRLLDRAYVNNGGDIALHLASGQELTLAIAGTGHGFADRIVVRADEQVRGVATSGWRGRSFSLGIADAVTVLARIGAEADAAATIIANAVDLPGHPAVQRQPAREIAPDSDLGGIPVTVGVGTLTAEEIAEALERGLSVAEDLRRRELIIAAALFLAGDARVAGDILPALTNETETSLAESSRVMPRGSVLAHRSFPA</sequence>
<dbReference type="InterPro" id="IPR003374">
    <property type="entry name" value="ApbE-like_sf"/>
</dbReference>
<dbReference type="EMBL" id="JAGWCR010000012">
    <property type="protein sequence ID" value="MBS3651167.1"/>
    <property type="molecule type" value="Genomic_DNA"/>
</dbReference>
<dbReference type="NCBIfam" id="NF003322">
    <property type="entry name" value="PRK04334.1-2"/>
    <property type="match status" value="1"/>
</dbReference>